<evidence type="ECO:0000313" key="3">
    <source>
        <dbReference type="Proteomes" id="UP000600449"/>
    </source>
</evidence>
<accession>A0A917V6C2</accession>
<dbReference type="EMBL" id="BMMF01000010">
    <property type="protein sequence ID" value="GGK43065.1"/>
    <property type="molecule type" value="Genomic_DNA"/>
</dbReference>
<organism evidence="2 3">
    <name type="scientific">Salinarimonas ramus</name>
    <dbReference type="NCBI Taxonomy" id="690164"/>
    <lineage>
        <taxon>Bacteria</taxon>
        <taxon>Pseudomonadati</taxon>
        <taxon>Pseudomonadota</taxon>
        <taxon>Alphaproteobacteria</taxon>
        <taxon>Hyphomicrobiales</taxon>
        <taxon>Salinarimonadaceae</taxon>
        <taxon>Salinarimonas</taxon>
    </lineage>
</organism>
<sequence length="192" mass="21653">MHDLLDLDNRLGWPADLRVLLDRYPREVWPAHPNLGATARFWIAKHDMFRELGGALQQATTALREGEVAAAPFRGWFAPRLRLFLGELEGHHQIEDHAYFPLFRAADARLERGFDVLEGDHETIHHALEITAERARALLMAPETDQDALRRAADAYADQADALLASLLRHLGDEEDLIIPMILDRTEGGLGL</sequence>
<comment type="caution">
    <text evidence="2">The sequence shown here is derived from an EMBL/GenBank/DDBJ whole genome shotgun (WGS) entry which is preliminary data.</text>
</comment>
<dbReference type="Pfam" id="PF01814">
    <property type="entry name" value="Hemerythrin"/>
    <property type="match status" value="1"/>
</dbReference>
<dbReference type="AlphaFoldDB" id="A0A917V6C2"/>
<reference evidence="2 3" key="1">
    <citation type="journal article" date="2014" name="Int. J. Syst. Evol. Microbiol.">
        <title>Complete genome sequence of Corynebacterium casei LMG S-19264T (=DSM 44701T), isolated from a smear-ripened cheese.</title>
        <authorList>
            <consortium name="US DOE Joint Genome Institute (JGI-PGF)"/>
            <person name="Walter F."/>
            <person name="Albersmeier A."/>
            <person name="Kalinowski J."/>
            <person name="Ruckert C."/>
        </authorList>
    </citation>
    <scope>NUCLEOTIDE SEQUENCE [LARGE SCALE GENOMIC DNA]</scope>
    <source>
        <strain evidence="2 3">CGMCC 1.9161</strain>
    </source>
</reference>
<dbReference type="Proteomes" id="UP000600449">
    <property type="component" value="Unassembled WGS sequence"/>
</dbReference>
<gene>
    <name evidence="2" type="ORF">GCM10011322_32740</name>
</gene>
<protein>
    <submittedName>
        <fullName evidence="2">Cation-binding protein</fullName>
    </submittedName>
</protein>
<evidence type="ECO:0000313" key="2">
    <source>
        <dbReference type="EMBL" id="GGK43065.1"/>
    </source>
</evidence>
<keyword evidence="3" id="KW-1185">Reference proteome</keyword>
<dbReference type="RefSeq" id="WP_188914332.1">
    <property type="nucleotide sequence ID" value="NZ_BMMF01000010.1"/>
</dbReference>
<name>A0A917V6C2_9HYPH</name>
<evidence type="ECO:0000259" key="1">
    <source>
        <dbReference type="Pfam" id="PF01814"/>
    </source>
</evidence>
<feature type="domain" description="Hemerythrin-like" evidence="1">
    <location>
        <begin position="40"/>
        <end position="182"/>
    </location>
</feature>
<dbReference type="InterPro" id="IPR012312">
    <property type="entry name" value="Hemerythrin-like"/>
</dbReference>
<proteinExistence type="predicted"/>
<dbReference type="Gene3D" id="1.20.120.520">
    <property type="entry name" value="nmb1532 protein domain like"/>
    <property type="match status" value="1"/>
</dbReference>